<feature type="region of interest" description="Disordered" evidence="1">
    <location>
        <begin position="811"/>
        <end position="849"/>
    </location>
</feature>
<dbReference type="OrthoDB" id="265315at2759"/>
<feature type="compositionally biased region" description="Polar residues" evidence="1">
    <location>
        <begin position="1178"/>
        <end position="1204"/>
    </location>
</feature>
<sequence>MGGAPSRETLVRHIVRGPRVRGSAAPTVGHSTSLGANNAGEPLTDMPTAASQQPEIILIPLIPDYFPSSASPLFQQLLHVRREVNVAYYYRDARSMAAEHTVVRDQIGSDKDIYNWYMSLSEQRLLETDNELIALSRAGRVVSPVPCAVAFVYEASTTATVAAAGGAVMSTTDTPSLGSNIGGGKKKSGRNSRVHRHGKVSGSSASNGYMTMENTVRLPHYNLRVRIFGFVGDTRFCPPSMHHSQAAKLPMCLTIFLSKSAGGNHRAQVTLLAAYTYITQLQAIGILRPHEEASLVGGGVVQGAATRAGVKADAAGNVADPLAALRLTATNGAGSAAAAYRDPYLDPYGANLPAAADPYAIADDDGSNDVEWRRHSPPHMTSSVPRDGLKIHLEGLGTMITSVAADVAKETVLRRPIEILMHRADVPALCYLRELRARIDQSSACATPAVSEKKGKAPAPLSCAKPISTAATITSLSHGASGEEDCGGDIGVAPANSNASLRQSCAPNESRMSKTMDANSSISAVAMRPGGDAAEVGSESLKYQIRTVVRADELRGSVAADSIGRILLWASRFYTGHFEQLMGGEAAKLRQGLAQRNLTESPLDGTLLLTDEEPRPPRVTPKLGDVWIPSNEAYVEVHDTEHEGDGWAKVAAGTVLRYATSAPSTSSTPAPGAFWRVSPNEFAEDILLSLCRQACQASRRALPTDSHWLLSGKTGVPEGLGMGLLVWRELCAGQVVFYGTTPEFLKKWIQSGADVEQAYRNHIKRSHSSKEPTSAVETESGGAAAARDDDAVAGGQSLSMSVTVTTAASSGLHSSYEGNFPSNPSVASDGLDKSGSSDSRRDKGSGTSSMEFYSAHTGFVSTAVQAKAILSPTAPTARGNQADDSAKPKRVRTDDQPRKPSSSTPPVAVGHLAQSQNVSGTPRKDARQGRVAPAQQGLQLALPVGSSTSMALWTHSSSTVGTPNSHTGVSLASVSMGSRSSSASLSYRQPSQRRSPAAAATTCWIGVPESAPAGNADAPTVNVVVRQRRSVRTTPSCSATVGTTPLRASQINDSPHHFHTPRDVPSMPFVGAQPSVVGTASEASAEYSVQATDSAVIQPCGSPPVRIPGRWGPSEDDSHRQGGHSPASAERGRYPRAEEELLPHSCTLNNATALVDARGPPPQRSAAMTIRGGYGTGSIASTPQQAATPAKWSTSSAAQPSSMRGTSITFASGSASSAHARHAPLLHSIRYTEPCQPVSSTRSSSLSTGELFWSSCCSNASPTYRKGSLRPPPLDTVGADVGSMHALQHTPVLQFSADPVRRGCGDVSPAGRAAVATALMTGTLRPGGDATIVPFSGDSSAAHTPGQGDLVNSAKNSVGSGKYRWDWRGVSWPV</sequence>
<feature type="compositionally biased region" description="Basic and acidic residues" evidence="1">
    <location>
        <begin position="884"/>
        <end position="898"/>
    </location>
</feature>
<dbReference type="VEuPathDB" id="TriTrypDB:LmxM.28.1640"/>
<evidence type="ECO:0000313" key="2">
    <source>
        <dbReference type="EMBL" id="CBZ28535.1"/>
    </source>
</evidence>
<dbReference type="GeneID" id="13450709"/>
<dbReference type="KEGG" id="lmi:LMXM_28_1640"/>
<name>E9AZY4_LEIMU</name>
<reference evidence="2 3" key="1">
    <citation type="journal article" date="2011" name="Genome Res.">
        <title>Chromosome and gene copy number variation allow major structural change between species and strains of Leishmania.</title>
        <authorList>
            <person name="Rogers M.B."/>
            <person name="Hilley J.D."/>
            <person name="Dickens N.J."/>
            <person name="Wilkes J."/>
            <person name="Bates P.A."/>
            <person name="Depledge D.P."/>
            <person name="Harris D."/>
            <person name="Her Y."/>
            <person name="Herzyk P."/>
            <person name="Imamura H."/>
            <person name="Otto T.D."/>
            <person name="Sanders M."/>
            <person name="Seeger K."/>
            <person name="Dujardin J.C."/>
            <person name="Berriman M."/>
            <person name="Smith D.F."/>
            <person name="Hertz-Fowler C."/>
            <person name="Mottram J.C."/>
        </authorList>
    </citation>
    <scope>NUCLEOTIDE SEQUENCE [LARGE SCALE GENOMIC DNA]</scope>
    <source>
        <strain evidence="2 3">MHOM/GT/2001/U1103</strain>
    </source>
</reference>
<organism evidence="2 3">
    <name type="scientific">Leishmania mexicana (strain MHOM/GT/2001/U1103)</name>
    <dbReference type="NCBI Taxonomy" id="929439"/>
    <lineage>
        <taxon>Eukaryota</taxon>
        <taxon>Discoba</taxon>
        <taxon>Euglenozoa</taxon>
        <taxon>Kinetoplastea</taxon>
        <taxon>Metakinetoplastina</taxon>
        <taxon>Trypanosomatida</taxon>
        <taxon>Trypanosomatidae</taxon>
        <taxon>Leishmaniinae</taxon>
        <taxon>Leishmania</taxon>
    </lineage>
</organism>
<feature type="compositionally biased region" description="Polar residues" evidence="1">
    <location>
        <begin position="811"/>
        <end position="826"/>
    </location>
</feature>
<dbReference type="PANTHER" id="PTHR35614:SF6">
    <property type="match status" value="1"/>
</dbReference>
<gene>
    <name evidence="2" type="ORF">LMXM_28_1640</name>
</gene>
<keyword evidence="3" id="KW-1185">Reference proteome</keyword>
<proteinExistence type="predicted"/>
<dbReference type="RefSeq" id="XP_003877006.1">
    <property type="nucleotide sequence ID" value="XM_003876957.1"/>
</dbReference>
<dbReference type="PANTHER" id="PTHR35614">
    <property type="match status" value="1"/>
</dbReference>
<accession>E9AZY4</accession>
<feature type="region of interest" description="Disordered" evidence="1">
    <location>
        <begin position="1096"/>
        <end position="1134"/>
    </location>
</feature>
<feature type="region of interest" description="Disordered" evidence="1">
    <location>
        <begin position="1153"/>
        <end position="1204"/>
    </location>
</feature>
<feature type="region of interest" description="Disordered" evidence="1">
    <location>
        <begin position="871"/>
        <end position="934"/>
    </location>
</feature>
<feature type="region of interest" description="Disordered" evidence="1">
    <location>
        <begin position="763"/>
        <end position="789"/>
    </location>
</feature>
<feature type="region of interest" description="Disordered" evidence="1">
    <location>
        <begin position="20"/>
        <end position="40"/>
    </location>
</feature>
<protein>
    <submittedName>
        <fullName evidence="2">Uncharacterized protein</fullName>
    </submittedName>
</protein>
<dbReference type="OMA" id="KYRWDWR"/>
<dbReference type="PhylomeDB" id="E9AZY4"/>
<feature type="compositionally biased region" description="Basic residues" evidence="1">
    <location>
        <begin position="184"/>
        <end position="199"/>
    </location>
</feature>
<evidence type="ECO:0000313" key="3">
    <source>
        <dbReference type="Proteomes" id="UP000007259"/>
    </source>
</evidence>
<feature type="region of interest" description="Disordered" evidence="1">
    <location>
        <begin position="175"/>
        <end position="206"/>
    </location>
</feature>
<dbReference type="Proteomes" id="UP000007259">
    <property type="component" value="Chromosome 28"/>
</dbReference>
<dbReference type="EMBL" id="FR799581">
    <property type="protein sequence ID" value="CBZ28535.1"/>
    <property type="molecule type" value="Genomic_DNA"/>
</dbReference>
<evidence type="ECO:0000256" key="1">
    <source>
        <dbReference type="SAM" id="MobiDB-lite"/>
    </source>
</evidence>
<feature type="region of interest" description="Disordered" evidence="1">
    <location>
        <begin position="367"/>
        <end position="386"/>
    </location>
</feature>